<evidence type="ECO:0000256" key="12">
    <source>
        <dbReference type="PIRSR" id="PIRSR000098-2"/>
    </source>
</evidence>
<dbReference type="Proteomes" id="UP000237682">
    <property type="component" value="Unassembled WGS sequence"/>
</dbReference>
<dbReference type="InterPro" id="IPR001342">
    <property type="entry name" value="HDH_cat"/>
</dbReference>
<dbReference type="PANTHER" id="PTHR43331">
    <property type="entry name" value="HOMOSERINE DEHYDROGENASE"/>
    <property type="match status" value="1"/>
</dbReference>
<dbReference type="GO" id="GO:0050661">
    <property type="term" value="F:NADP binding"/>
    <property type="evidence" value="ECO:0007669"/>
    <property type="project" value="InterPro"/>
</dbReference>
<dbReference type="CDD" id="cd04881">
    <property type="entry name" value="ACT_HSDH-Hom"/>
    <property type="match status" value="1"/>
</dbReference>
<dbReference type="GO" id="GO:0004412">
    <property type="term" value="F:homoserine dehydrogenase activity"/>
    <property type="evidence" value="ECO:0007669"/>
    <property type="project" value="UniProtKB-EC"/>
</dbReference>
<dbReference type="NCBIfam" id="NF004976">
    <property type="entry name" value="PRK06349.1"/>
    <property type="match status" value="1"/>
</dbReference>
<dbReference type="InterPro" id="IPR036291">
    <property type="entry name" value="NAD(P)-bd_dom_sf"/>
</dbReference>
<dbReference type="InterPro" id="IPR016204">
    <property type="entry name" value="HDH"/>
</dbReference>
<dbReference type="InterPro" id="IPR002912">
    <property type="entry name" value="ACT_dom"/>
</dbReference>
<keyword evidence="6" id="KW-0028">Amino-acid biosynthesis</keyword>
<dbReference type="OrthoDB" id="9808167at2"/>
<evidence type="ECO:0000256" key="11">
    <source>
        <dbReference type="PIRSR" id="PIRSR000098-1"/>
    </source>
</evidence>
<keyword evidence="8 12" id="KW-0521">NADP</keyword>
<evidence type="ECO:0000256" key="10">
    <source>
        <dbReference type="ARBA" id="ARBA00023167"/>
    </source>
</evidence>
<dbReference type="PIRSF" id="PIRSF000098">
    <property type="entry name" value="Homoser_dehydrog"/>
    <property type="match status" value="1"/>
</dbReference>
<dbReference type="RefSeq" id="WP_105863241.1">
    <property type="nucleotide sequence ID" value="NZ_PUEJ01000005.1"/>
</dbReference>
<dbReference type="FunFam" id="3.30.360.10:FF:000005">
    <property type="entry name" value="Homoserine dehydrogenase"/>
    <property type="match status" value="1"/>
</dbReference>
<accession>A0A2S9QCF4</accession>
<dbReference type="EC" id="1.1.1.3" evidence="4"/>
<proteinExistence type="inferred from homology"/>
<dbReference type="SUPFAM" id="SSF55347">
    <property type="entry name" value="Glyceraldehyde-3-phosphate dehydrogenase-like, C-terminal domain"/>
    <property type="match status" value="1"/>
</dbReference>
<evidence type="ECO:0000256" key="9">
    <source>
        <dbReference type="ARBA" id="ARBA00023002"/>
    </source>
</evidence>
<dbReference type="UniPathway" id="UPA00051">
    <property type="reaction ID" value="UER00465"/>
</dbReference>
<feature type="binding site" evidence="12">
    <location>
        <position position="107"/>
    </location>
    <ligand>
        <name>NADPH</name>
        <dbReference type="ChEBI" id="CHEBI:57783"/>
    </ligand>
</feature>
<dbReference type="SUPFAM" id="SSF55021">
    <property type="entry name" value="ACT-like"/>
    <property type="match status" value="1"/>
</dbReference>
<dbReference type="Gene3D" id="3.30.70.260">
    <property type="match status" value="1"/>
</dbReference>
<reference evidence="15 16" key="1">
    <citation type="submission" date="2018-02" db="EMBL/GenBank/DDBJ databases">
        <title>Whole genome sequencing of endophytic bacterium.</title>
        <authorList>
            <person name="Eedara R."/>
            <person name="Podile A.R."/>
        </authorList>
    </citation>
    <scope>NUCLEOTIDE SEQUENCE [LARGE SCALE GENOMIC DNA]</scope>
    <source>
        <strain evidence="15 16">RP1T</strain>
    </source>
</reference>
<evidence type="ECO:0000256" key="5">
    <source>
        <dbReference type="ARBA" id="ARBA00013376"/>
    </source>
</evidence>
<feature type="active site" description="Proton donor" evidence="11">
    <location>
        <position position="207"/>
    </location>
</feature>
<sequence length="441" mass="45914">MADPLKIGIAGLGTVGASTIRLLDRRANALAASCGRGVTVTAVSARSRTRDRGLPMERFRWFDDPIALARDPGIDVFVELMGGEEGAAHEAVKAALDAGKPVVTANKALLARHGVDLARRAEKAGVALNFEAAVAGGVPIIKTLREALIGNNIDRVYGILNGTCNYILTKMEAEGLSFDACLKEAQRLGYAEADPTFDIGGFDTAHKLALLTSLAFGTQVNAEAIHVEGIERITTEDLLAADELGYRVKLLGVATRSEAGVEQRVHPTMVPKSTPIAQVDGVTNAVAIDADAVPELTLVGPGAGGEATASAVVGDIADIARGQAGAPFGRKTGDLEPLPAAAMQAHKGGYYVRLSVADRPGAAAGIATRMAERGISLESIVQKHRGGKVYGGDDPSKVAGAVPVILITYATTEADIRGAVDAMVSDGYIVETPQLIRIERE</sequence>
<evidence type="ECO:0000256" key="13">
    <source>
        <dbReference type="RuleBase" id="RU004171"/>
    </source>
</evidence>
<gene>
    <name evidence="15" type="ORF">C5L14_15515</name>
</gene>
<feature type="binding site" evidence="12">
    <location>
        <begin position="10"/>
        <end position="17"/>
    </location>
    <ligand>
        <name>NADP(+)</name>
        <dbReference type="ChEBI" id="CHEBI:58349"/>
    </ligand>
</feature>
<feature type="domain" description="ACT" evidence="14">
    <location>
        <begin position="351"/>
        <end position="437"/>
    </location>
</feature>
<evidence type="ECO:0000259" key="14">
    <source>
        <dbReference type="PROSITE" id="PS51671"/>
    </source>
</evidence>
<evidence type="ECO:0000256" key="4">
    <source>
        <dbReference type="ARBA" id="ARBA00013213"/>
    </source>
</evidence>
<name>A0A2S9QCF4_9HYPH</name>
<dbReference type="InterPro" id="IPR005106">
    <property type="entry name" value="Asp/hSer_DH_NAD-bd"/>
</dbReference>
<keyword evidence="7" id="KW-0791">Threonine biosynthesis</keyword>
<comment type="similarity">
    <text evidence="3 13">Belongs to the homoserine dehydrogenase family.</text>
</comment>
<keyword evidence="16" id="KW-1185">Reference proteome</keyword>
<evidence type="ECO:0000256" key="3">
    <source>
        <dbReference type="ARBA" id="ARBA00006753"/>
    </source>
</evidence>
<dbReference type="PROSITE" id="PS51671">
    <property type="entry name" value="ACT"/>
    <property type="match status" value="1"/>
</dbReference>
<dbReference type="Pfam" id="PF03447">
    <property type="entry name" value="NAD_binding_3"/>
    <property type="match status" value="1"/>
</dbReference>
<organism evidence="15 16">
    <name type="scientific">Labrys okinawensis</name>
    <dbReference type="NCBI Taxonomy" id="346911"/>
    <lineage>
        <taxon>Bacteria</taxon>
        <taxon>Pseudomonadati</taxon>
        <taxon>Pseudomonadota</taxon>
        <taxon>Alphaproteobacteria</taxon>
        <taxon>Hyphomicrobiales</taxon>
        <taxon>Xanthobacteraceae</taxon>
        <taxon>Labrys</taxon>
    </lineage>
</organism>
<evidence type="ECO:0000256" key="6">
    <source>
        <dbReference type="ARBA" id="ARBA00022605"/>
    </source>
</evidence>
<comment type="pathway">
    <text evidence="1">Amino-acid biosynthesis; L-threonine biosynthesis; L-threonine from L-aspartate: step 3/5.</text>
</comment>
<dbReference type="InterPro" id="IPR019811">
    <property type="entry name" value="HDH_CS"/>
</dbReference>
<dbReference type="AlphaFoldDB" id="A0A2S9QCF4"/>
<dbReference type="PANTHER" id="PTHR43331:SF1">
    <property type="entry name" value="HOMOSERINE DEHYDROGENASE"/>
    <property type="match status" value="1"/>
</dbReference>
<dbReference type="Pfam" id="PF00742">
    <property type="entry name" value="Homoserine_dh"/>
    <property type="match status" value="1"/>
</dbReference>
<feature type="binding site" evidence="12">
    <location>
        <position position="192"/>
    </location>
    <ligand>
        <name>L-homoserine</name>
        <dbReference type="ChEBI" id="CHEBI:57476"/>
    </ligand>
</feature>
<comment type="caution">
    <text evidence="15">The sequence shown here is derived from an EMBL/GenBank/DDBJ whole genome shotgun (WGS) entry which is preliminary data.</text>
</comment>
<evidence type="ECO:0000256" key="8">
    <source>
        <dbReference type="ARBA" id="ARBA00022857"/>
    </source>
</evidence>
<dbReference type="Gene3D" id="3.30.360.10">
    <property type="entry name" value="Dihydrodipicolinate Reductase, domain 2"/>
    <property type="match status" value="1"/>
</dbReference>
<protein>
    <recommendedName>
        <fullName evidence="5">Homoserine dehydrogenase</fullName>
        <ecNumber evidence="4">1.1.1.3</ecNumber>
    </recommendedName>
</protein>
<dbReference type="InterPro" id="IPR045865">
    <property type="entry name" value="ACT-like_dom_sf"/>
</dbReference>
<dbReference type="Pfam" id="PF01842">
    <property type="entry name" value="ACT"/>
    <property type="match status" value="1"/>
</dbReference>
<dbReference type="GO" id="GO:0009086">
    <property type="term" value="P:methionine biosynthetic process"/>
    <property type="evidence" value="ECO:0007669"/>
    <property type="project" value="UniProtKB-KW"/>
</dbReference>
<dbReference type="UniPathway" id="UPA00050">
    <property type="reaction ID" value="UER00063"/>
</dbReference>
<keyword evidence="9" id="KW-0560">Oxidoreductase</keyword>
<dbReference type="SUPFAM" id="SSF51735">
    <property type="entry name" value="NAD(P)-binding Rossmann-fold domains"/>
    <property type="match status" value="1"/>
</dbReference>
<dbReference type="Gene3D" id="3.40.50.720">
    <property type="entry name" value="NAD(P)-binding Rossmann-like Domain"/>
    <property type="match status" value="1"/>
</dbReference>
<evidence type="ECO:0000256" key="2">
    <source>
        <dbReference type="ARBA" id="ARBA00005062"/>
    </source>
</evidence>
<evidence type="ECO:0000313" key="15">
    <source>
        <dbReference type="EMBL" id="PRH87027.1"/>
    </source>
</evidence>
<evidence type="ECO:0000256" key="7">
    <source>
        <dbReference type="ARBA" id="ARBA00022697"/>
    </source>
</evidence>
<evidence type="ECO:0000256" key="1">
    <source>
        <dbReference type="ARBA" id="ARBA00005056"/>
    </source>
</evidence>
<keyword evidence="10" id="KW-0486">Methionine biosynthesis</keyword>
<dbReference type="EMBL" id="PUEJ01000005">
    <property type="protein sequence ID" value="PRH87027.1"/>
    <property type="molecule type" value="Genomic_DNA"/>
</dbReference>
<dbReference type="PROSITE" id="PS01042">
    <property type="entry name" value="HOMOSER_DHGENASE"/>
    <property type="match status" value="1"/>
</dbReference>
<evidence type="ECO:0000313" key="16">
    <source>
        <dbReference type="Proteomes" id="UP000237682"/>
    </source>
</evidence>
<dbReference type="GO" id="GO:0009088">
    <property type="term" value="P:threonine biosynthetic process"/>
    <property type="evidence" value="ECO:0007669"/>
    <property type="project" value="UniProtKB-UniPathway"/>
</dbReference>
<comment type="pathway">
    <text evidence="2">Amino-acid biosynthesis; L-methionine biosynthesis via de novo pathway; L-homoserine from L-aspartate: step 3/3.</text>
</comment>